<evidence type="ECO:0000256" key="9">
    <source>
        <dbReference type="ARBA" id="ARBA00033765"/>
    </source>
</evidence>
<keyword evidence="8 14" id="KW-0411">Iron-sulfur</keyword>
<dbReference type="PROSITE" id="PS51449">
    <property type="entry name" value="MTTASE_N"/>
    <property type="match status" value="1"/>
</dbReference>
<dbReference type="RefSeq" id="WP_038502106.1">
    <property type="nucleotide sequence ID" value="NZ_CP007490.1"/>
</dbReference>
<dbReference type="HOGENOM" id="CLU_018697_2_2_11"/>
<dbReference type="SMART" id="SM00729">
    <property type="entry name" value="Elp3"/>
    <property type="match status" value="1"/>
</dbReference>
<dbReference type="SFLD" id="SFLDG01082">
    <property type="entry name" value="B12-binding_domain_containing"/>
    <property type="match status" value="1"/>
</dbReference>
<dbReference type="Gene3D" id="3.80.30.20">
    <property type="entry name" value="tm_1862 like domain"/>
    <property type="match status" value="1"/>
</dbReference>
<comment type="subunit">
    <text evidence="14">Monomer.</text>
</comment>
<dbReference type="InterPro" id="IPR002792">
    <property type="entry name" value="TRAM_dom"/>
</dbReference>
<evidence type="ECO:0000256" key="6">
    <source>
        <dbReference type="ARBA" id="ARBA00022723"/>
    </source>
</evidence>
<feature type="region of interest" description="Disordered" evidence="15">
    <location>
        <begin position="471"/>
        <end position="505"/>
    </location>
</feature>
<feature type="binding site" evidence="14">
    <location>
        <position position="168"/>
    </location>
    <ligand>
        <name>[4Fe-4S] cluster</name>
        <dbReference type="ChEBI" id="CHEBI:49883"/>
        <label>2</label>
        <note>4Fe-4S-S-AdoMet</note>
    </ligand>
</feature>
<dbReference type="PATRIC" id="fig|529884.3.peg.461"/>
<evidence type="ECO:0000259" key="18">
    <source>
        <dbReference type="PROSITE" id="PS51918"/>
    </source>
</evidence>
<evidence type="ECO:0000256" key="3">
    <source>
        <dbReference type="ARBA" id="ARBA00022679"/>
    </source>
</evidence>
<dbReference type="InterPro" id="IPR038135">
    <property type="entry name" value="Methylthiotransferase_N_sf"/>
</dbReference>
<comment type="catalytic activity">
    <reaction evidence="10 14">
        <text>N(6)-dimethylallyladenosine(37) in tRNA + (sulfur carrier)-SH + AH2 + 2 S-adenosyl-L-methionine = 2-methylsulfanyl-N(6)-dimethylallyladenosine(37) in tRNA + (sulfur carrier)-H + 5'-deoxyadenosine + L-methionine + A + S-adenosyl-L-homocysteine + 2 H(+)</text>
        <dbReference type="Rhea" id="RHEA:37067"/>
        <dbReference type="Rhea" id="RHEA-COMP:10375"/>
        <dbReference type="Rhea" id="RHEA-COMP:10376"/>
        <dbReference type="Rhea" id="RHEA-COMP:14737"/>
        <dbReference type="Rhea" id="RHEA-COMP:14739"/>
        <dbReference type="ChEBI" id="CHEBI:13193"/>
        <dbReference type="ChEBI" id="CHEBI:15378"/>
        <dbReference type="ChEBI" id="CHEBI:17319"/>
        <dbReference type="ChEBI" id="CHEBI:17499"/>
        <dbReference type="ChEBI" id="CHEBI:29917"/>
        <dbReference type="ChEBI" id="CHEBI:57844"/>
        <dbReference type="ChEBI" id="CHEBI:57856"/>
        <dbReference type="ChEBI" id="CHEBI:59789"/>
        <dbReference type="ChEBI" id="CHEBI:64428"/>
        <dbReference type="ChEBI" id="CHEBI:74415"/>
        <dbReference type="ChEBI" id="CHEBI:74417"/>
        <dbReference type="EC" id="2.8.4.3"/>
    </reaction>
</comment>
<dbReference type="PROSITE" id="PS51918">
    <property type="entry name" value="RADICAL_SAM"/>
    <property type="match status" value="1"/>
</dbReference>
<comment type="subcellular location">
    <subcellularLocation>
        <location evidence="14">Cytoplasm</location>
    </subcellularLocation>
</comment>
<evidence type="ECO:0000259" key="17">
    <source>
        <dbReference type="PROSITE" id="PS51449"/>
    </source>
</evidence>
<dbReference type="GO" id="GO:0046872">
    <property type="term" value="F:metal ion binding"/>
    <property type="evidence" value="ECO:0007669"/>
    <property type="project" value="UniProtKB-KW"/>
</dbReference>
<evidence type="ECO:0000256" key="15">
    <source>
        <dbReference type="SAM" id="MobiDB-lite"/>
    </source>
</evidence>
<feature type="binding site" evidence="14">
    <location>
        <position position="53"/>
    </location>
    <ligand>
        <name>[4Fe-4S] cluster</name>
        <dbReference type="ChEBI" id="CHEBI:49883"/>
        <label>1</label>
    </ligand>
</feature>
<keyword evidence="7 14" id="KW-0408">Iron</keyword>
<dbReference type="CDD" id="cd01335">
    <property type="entry name" value="Radical_SAM"/>
    <property type="match status" value="1"/>
</dbReference>
<evidence type="ECO:0000256" key="11">
    <source>
        <dbReference type="ARBA" id="ARBA00068570"/>
    </source>
</evidence>
<feature type="domain" description="TRAM" evidence="16">
    <location>
        <begin position="380"/>
        <end position="449"/>
    </location>
</feature>
<feature type="binding site" evidence="14">
    <location>
        <position position="161"/>
    </location>
    <ligand>
        <name>[4Fe-4S] cluster</name>
        <dbReference type="ChEBI" id="CHEBI:49883"/>
        <label>2</label>
        <note>4Fe-4S-S-AdoMet</note>
    </ligand>
</feature>
<gene>
    <name evidence="14" type="primary">miaB</name>
    <name evidence="19" type="ORF">Rhola_00004790</name>
</gene>
<evidence type="ECO:0000256" key="14">
    <source>
        <dbReference type="HAMAP-Rule" id="MF_01864"/>
    </source>
</evidence>
<proteinExistence type="inferred from homology"/>
<dbReference type="InterPro" id="IPR013848">
    <property type="entry name" value="Methylthiotransferase_N"/>
</dbReference>
<comment type="cofactor">
    <cofactor evidence="14">
        <name>[4Fe-4S] cluster</name>
        <dbReference type="ChEBI" id="CHEBI:49883"/>
    </cofactor>
    <text evidence="14">Binds 2 [4Fe-4S] clusters. One cluster is coordinated with 3 cysteines and an exchangeable S-adenosyl-L-methionine.</text>
</comment>
<keyword evidence="3 14" id="KW-0808">Transferase</keyword>
<dbReference type="Gene3D" id="3.40.50.12160">
    <property type="entry name" value="Methylthiotransferase, N-terminal domain"/>
    <property type="match status" value="1"/>
</dbReference>
<reference evidence="19 20" key="1">
    <citation type="journal article" date="2014" name="Int. J. Syst. Evol. Microbiol.">
        <title>Rhodoluna lacicola gen. nov., sp. nov., a planktonic freshwater bacterium with stream-lined genome.</title>
        <authorList>
            <person name="Hahn M."/>
            <person name="Schmidt J."/>
            <person name="Taipale S.J."/>
            <person name="Doolittle W.F."/>
            <person name="Koll U."/>
        </authorList>
    </citation>
    <scope>NUCLEOTIDE SEQUENCE [LARGE SCALE GENOMIC DNA]</scope>
    <source>
        <strain evidence="19 20">MWH-Ta8</strain>
    </source>
</reference>
<dbReference type="AlphaFoldDB" id="A0A060JL23"/>
<dbReference type="eggNOG" id="COG0621">
    <property type="taxonomic scope" value="Bacteria"/>
</dbReference>
<dbReference type="InterPro" id="IPR023404">
    <property type="entry name" value="rSAM_horseshoe"/>
</dbReference>
<evidence type="ECO:0000256" key="10">
    <source>
        <dbReference type="ARBA" id="ARBA00051425"/>
    </source>
</evidence>
<dbReference type="NCBIfam" id="TIGR00089">
    <property type="entry name" value="MiaB/RimO family radical SAM methylthiotransferase"/>
    <property type="match status" value="1"/>
</dbReference>
<dbReference type="Pfam" id="PF00919">
    <property type="entry name" value="UPF0004"/>
    <property type="match status" value="1"/>
</dbReference>
<sequence length="505" mass="55182">MTTTQQAPRTYEVRTYGCAMNVHDSERLTGLLEGAGYVPGEPGNSDIVVFNTCAVRENADNKLYGNLGILNEKKMENPDILVAVGGCLAQKDRETIVKKAPWVDVVFGTHNIGSLPALLERARHNNEAQVEILEALETFPSDLPTKRDSTYSGMVSISVGCNNTCTFCIVPSLRGKEKDRRPGEILGEIEALVAEGVVEVTLLGQNVNTYGVEFGDKGAFAKLLRACGGIKGLERVRFTSPHPAAFTDDVIDAMAETHNVMPQLHMPLQSGSDKVLKDMRRSYRSEKYLGILDRVRAQIPNAAITTDIIVGFPGETEDDFLDTMRVVRESRFAAAYTYQYSKRPGTPAAEMADQIPKEVVQERYERLMALVNEVALQENQKQIGTQVEVLVAYEGRKDDATARMSGRTPENRLVHFEVPAGAETPRPGDMVTVVITQAAPYHLLADNQKNYSVRRTIAGDAWDRAEAAACAVPSSDSGAKSAVSLGLPTMGQPKANQEHAGHSHH</sequence>
<keyword evidence="14" id="KW-0963">Cytoplasm</keyword>
<evidence type="ECO:0000256" key="12">
    <source>
        <dbReference type="ARBA" id="ARBA00080698"/>
    </source>
</evidence>
<evidence type="ECO:0000259" key="16">
    <source>
        <dbReference type="PROSITE" id="PS50926"/>
    </source>
</evidence>
<keyword evidence="4 14" id="KW-0949">S-adenosyl-L-methionine</keyword>
<dbReference type="PROSITE" id="PS01278">
    <property type="entry name" value="MTTASE_RADICAL"/>
    <property type="match status" value="1"/>
</dbReference>
<keyword evidence="2 14" id="KW-0004">4Fe-4S</keyword>
<organism evidence="19 20">
    <name type="scientific">Rhodoluna lacicola</name>
    <dbReference type="NCBI Taxonomy" id="529884"/>
    <lineage>
        <taxon>Bacteria</taxon>
        <taxon>Bacillati</taxon>
        <taxon>Actinomycetota</taxon>
        <taxon>Actinomycetes</taxon>
        <taxon>Micrococcales</taxon>
        <taxon>Microbacteriaceae</taxon>
        <taxon>Luna cluster</taxon>
        <taxon>Luna-1 subcluster</taxon>
        <taxon>Rhodoluna</taxon>
    </lineage>
</organism>
<dbReference type="InterPro" id="IPR007197">
    <property type="entry name" value="rSAM"/>
</dbReference>
<evidence type="ECO:0000256" key="2">
    <source>
        <dbReference type="ARBA" id="ARBA00022485"/>
    </source>
</evidence>
<feature type="binding site" evidence="14">
    <location>
        <position position="87"/>
    </location>
    <ligand>
        <name>[4Fe-4S] cluster</name>
        <dbReference type="ChEBI" id="CHEBI:49883"/>
        <label>1</label>
    </ligand>
</feature>
<evidence type="ECO:0000256" key="5">
    <source>
        <dbReference type="ARBA" id="ARBA00022694"/>
    </source>
</evidence>
<dbReference type="STRING" id="529884.Rhola_00004790"/>
<dbReference type="KEGG" id="rla:Rhola_00004790"/>
<dbReference type="Pfam" id="PF04055">
    <property type="entry name" value="Radical_SAM"/>
    <property type="match status" value="1"/>
</dbReference>
<dbReference type="GO" id="GO:0051539">
    <property type="term" value="F:4 iron, 4 sulfur cluster binding"/>
    <property type="evidence" value="ECO:0007669"/>
    <property type="project" value="UniProtKB-UniRule"/>
</dbReference>
<evidence type="ECO:0000256" key="1">
    <source>
        <dbReference type="ARBA" id="ARBA00003234"/>
    </source>
</evidence>
<keyword evidence="6 14" id="KW-0479">Metal-binding</keyword>
<evidence type="ECO:0000313" key="19">
    <source>
        <dbReference type="EMBL" id="AIC47298.1"/>
    </source>
</evidence>
<evidence type="ECO:0000256" key="8">
    <source>
        <dbReference type="ARBA" id="ARBA00023014"/>
    </source>
</evidence>
<dbReference type="SFLD" id="SFLDF00273">
    <property type="entry name" value="(dimethylallyl)adenosine_tRNA"/>
    <property type="match status" value="1"/>
</dbReference>
<dbReference type="InterPro" id="IPR005839">
    <property type="entry name" value="Methylthiotransferase"/>
</dbReference>
<dbReference type="SFLD" id="SFLDS00029">
    <property type="entry name" value="Radical_SAM"/>
    <property type="match status" value="1"/>
</dbReference>
<dbReference type="PANTHER" id="PTHR43020:SF2">
    <property type="entry name" value="MITOCHONDRIAL TRNA METHYLTHIOTRANSFERASE CDK5RAP1"/>
    <property type="match status" value="1"/>
</dbReference>
<dbReference type="Pfam" id="PF01938">
    <property type="entry name" value="TRAM"/>
    <property type="match status" value="1"/>
</dbReference>
<feature type="binding site" evidence="14">
    <location>
        <position position="18"/>
    </location>
    <ligand>
        <name>[4Fe-4S] cluster</name>
        <dbReference type="ChEBI" id="CHEBI:49883"/>
        <label>1</label>
    </ligand>
</feature>
<comment type="function">
    <text evidence="1 14">Catalyzes the methylthiolation of N6-(dimethylallyl)adenosine (i(6)A), leading to the formation of 2-methylthio-N6-(dimethylallyl)adenosine (ms(2)i(6)A) at position 37 in tRNAs that read codons beginning with uridine.</text>
</comment>
<evidence type="ECO:0000313" key="20">
    <source>
        <dbReference type="Proteomes" id="UP000067708"/>
    </source>
</evidence>
<keyword evidence="20" id="KW-1185">Reference proteome</keyword>
<dbReference type="InterPro" id="IPR006463">
    <property type="entry name" value="MiaB_methiolase"/>
</dbReference>
<evidence type="ECO:0000256" key="7">
    <source>
        <dbReference type="ARBA" id="ARBA00023004"/>
    </source>
</evidence>
<evidence type="ECO:0000256" key="13">
    <source>
        <dbReference type="ARBA" id="ARBA00081141"/>
    </source>
</evidence>
<dbReference type="Proteomes" id="UP000067708">
    <property type="component" value="Chromosome"/>
</dbReference>
<dbReference type="FunFam" id="3.40.50.12160:FF:000003">
    <property type="entry name" value="CDK5 regulatory subunit-associated protein 1"/>
    <property type="match status" value="1"/>
</dbReference>
<protein>
    <recommendedName>
        <fullName evidence="11 14">tRNA-2-methylthio-N(6)-dimethylallyladenosine synthase</fullName>
        <ecNumber evidence="9 14">2.8.4.3</ecNumber>
    </recommendedName>
    <alternativeName>
        <fullName evidence="13 14">(Dimethylallyl)adenosine tRNA methylthiotransferase MiaB</fullName>
    </alternativeName>
    <alternativeName>
        <fullName evidence="12 14">tRNA-i(6)A37 methylthiotransferase</fullName>
    </alternativeName>
</protein>
<dbReference type="OrthoDB" id="9805215at2"/>
<feature type="domain" description="Radical SAM core" evidence="18">
    <location>
        <begin position="147"/>
        <end position="377"/>
    </location>
</feature>
<dbReference type="SUPFAM" id="SSF102114">
    <property type="entry name" value="Radical SAM enzymes"/>
    <property type="match status" value="1"/>
</dbReference>
<dbReference type="FunFam" id="3.80.30.20:FF:000001">
    <property type="entry name" value="tRNA-2-methylthio-N(6)-dimethylallyladenosine synthase 2"/>
    <property type="match status" value="1"/>
</dbReference>
<dbReference type="PANTHER" id="PTHR43020">
    <property type="entry name" value="CDK5 REGULATORY SUBUNIT-ASSOCIATED PROTEIN 1"/>
    <property type="match status" value="1"/>
</dbReference>
<accession>A0A060JL23</accession>
<evidence type="ECO:0000256" key="4">
    <source>
        <dbReference type="ARBA" id="ARBA00022691"/>
    </source>
</evidence>
<comment type="similarity">
    <text evidence="14">Belongs to the methylthiotransferase family. MiaB subfamily.</text>
</comment>
<dbReference type="EC" id="2.8.4.3" evidence="9 14"/>
<dbReference type="HAMAP" id="MF_01864">
    <property type="entry name" value="tRNA_metthiotr_MiaB"/>
    <property type="match status" value="1"/>
</dbReference>
<dbReference type="NCBIfam" id="TIGR01574">
    <property type="entry name" value="miaB-methiolase"/>
    <property type="match status" value="1"/>
</dbReference>
<keyword evidence="5 14" id="KW-0819">tRNA processing</keyword>
<dbReference type="GO" id="GO:0035597">
    <property type="term" value="F:tRNA-2-methylthio-N(6)-dimethylallyladenosine(37) synthase activity"/>
    <property type="evidence" value="ECO:0007669"/>
    <property type="project" value="UniProtKB-EC"/>
</dbReference>
<dbReference type="InterPro" id="IPR020612">
    <property type="entry name" value="Methylthiotransferase_CS"/>
</dbReference>
<feature type="compositionally biased region" description="Basic and acidic residues" evidence="15">
    <location>
        <begin position="496"/>
        <end position="505"/>
    </location>
</feature>
<dbReference type="EMBL" id="CP007490">
    <property type="protein sequence ID" value="AIC47298.1"/>
    <property type="molecule type" value="Genomic_DNA"/>
</dbReference>
<name>A0A060JL23_9MICO</name>
<feature type="domain" description="MTTase N-terminal" evidence="17">
    <location>
        <begin position="9"/>
        <end position="124"/>
    </location>
</feature>
<dbReference type="PROSITE" id="PS50926">
    <property type="entry name" value="TRAM"/>
    <property type="match status" value="1"/>
</dbReference>
<dbReference type="InterPro" id="IPR006638">
    <property type="entry name" value="Elp3/MiaA/NifB-like_rSAM"/>
</dbReference>
<feature type="binding site" evidence="14">
    <location>
        <position position="165"/>
    </location>
    <ligand>
        <name>[4Fe-4S] cluster</name>
        <dbReference type="ChEBI" id="CHEBI:49883"/>
        <label>2</label>
        <note>4Fe-4S-S-AdoMet</note>
    </ligand>
</feature>
<dbReference type="GO" id="GO:0005829">
    <property type="term" value="C:cytosol"/>
    <property type="evidence" value="ECO:0007669"/>
    <property type="project" value="TreeGrafter"/>
</dbReference>
<dbReference type="InterPro" id="IPR058240">
    <property type="entry name" value="rSAM_sf"/>
</dbReference>
<dbReference type="SFLD" id="SFLDG01061">
    <property type="entry name" value="methylthiotransferase"/>
    <property type="match status" value="1"/>
</dbReference>